<dbReference type="SUPFAM" id="SSF75005">
    <property type="entry name" value="Arabinanase/levansucrase/invertase"/>
    <property type="match status" value="1"/>
</dbReference>
<evidence type="ECO:0000259" key="2">
    <source>
        <dbReference type="Pfam" id="PF24793"/>
    </source>
</evidence>
<dbReference type="Proteomes" id="UP001606303">
    <property type="component" value="Unassembled WGS sequence"/>
</dbReference>
<dbReference type="InterPro" id="IPR023296">
    <property type="entry name" value="Glyco_hydro_beta-prop_sf"/>
</dbReference>
<name>A0ABW7GUY8_9BURK</name>
<proteinExistence type="predicted"/>
<accession>A0ABW7GUY8</accession>
<keyword evidence="4" id="KW-1185">Reference proteome</keyword>
<evidence type="ECO:0000313" key="4">
    <source>
        <dbReference type="Proteomes" id="UP001606303"/>
    </source>
</evidence>
<evidence type="ECO:0000256" key="1">
    <source>
        <dbReference type="SAM" id="MobiDB-lite"/>
    </source>
</evidence>
<evidence type="ECO:0000313" key="3">
    <source>
        <dbReference type="EMBL" id="MFG6465609.1"/>
    </source>
</evidence>
<reference evidence="3 4" key="1">
    <citation type="submission" date="2024-08" db="EMBL/GenBank/DDBJ databases">
        <authorList>
            <person name="Lu H."/>
        </authorList>
    </citation>
    <scope>NUCLEOTIDE SEQUENCE [LARGE SCALE GENOMIC DNA]</scope>
    <source>
        <strain evidence="3 4">BYS87W</strain>
    </source>
</reference>
<dbReference type="EMBL" id="JBIGIB010000001">
    <property type="protein sequence ID" value="MFG6465609.1"/>
    <property type="molecule type" value="Genomic_DNA"/>
</dbReference>
<feature type="domain" description="Glucosamine inositolphosphorylceramide transferase 1 N-terminal" evidence="2">
    <location>
        <begin position="45"/>
        <end position="246"/>
    </location>
</feature>
<organism evidence="3 4">
    <name type="scientific">Pelomonas baiyunensis</name>
    <dbReference type="NCBI Taxonomy" id="3299026"/>
    <lineage>
        <taxon>Bacteria</taxon>
        <taxon>Pseudomonadati</taxon>
        <taxon>Pseudomonadota</taxon>
        <taxon>Betaproteobacteria</taxon>
        <taxon>Burkholderiales</taxon>
        <taxon>Sphaerotilaceae</taxon>
        <taxon>Roseateles</taxon>
    </lineage>
</organism>
<dbReference type="Gene3D" id="2.115.10.20">
    <property type="entry name" value="Glycosyl hydrolase domain, family 43"/>
    <property type="match status" value="1"/>
</dbReference>
<dbReference type="Pfam" id="PF24793">
    <property type="entry name" value="GINT1_N"/>
    <property type="match status" value="1"/>
</dbReference>
<feature type="region of interest" description="Disordered" evidence="1">
    <location>
        <begin position="190"/>
        <end position="209"/>
    </location>
</feature>
<comment type="caution">
    <text evidence="3">The sequence shown here is derived from an EMBL/GenBank/DDBJ whole genome shotgun (WGS) entry which is preliminary data.</text>
</comment>
<sequence>MFKRPRTDFWQVGIVPLPLADVTAARLAAVRDRITWLPDAGRWRYLADPFGLVRGATLHVFVEAFDYRIKRATLERHAFTRDGLVWQGCTTVMAPRFHLSYPQVFEHDGEVWMVPESYQAGEIALYRATDDSLDHWERECALIRGVPGADASVIEFEGRWWMFYTLVGPGARDQRELHVAHAPHLAGPWTPLATNPVRNSRDGARPAGRPFVGADGVLTLPVQDSSTGYGGATRLLRFPVLTPEQVQVELLPERLTGDLVSTTHTAGLHTLTGCGEFTLIDVKRIDRSRGRQWLDFQRRLKRLLGA</sequence>
<protein>
    <recommendedName>
        <fullName evidence="2">Glucosamine inositolphosphorylceramide transferase 1 N-terminal domain-containing protein</fullName>
    </recommendedName>
</protein>
<dbReference type="InterPro" id="IPR056442">
    <property type="entry name" value="GINT1_N"/>
</dbReference>
<dbReference type="RefSeq" id="WP_394381322.1">
    <property type="nucleotide sequence ID" value="NZ_JBIGIB010000001.1"/>
</dbReference>
<gene>
    <name evidence="3" type="ORF">ACG01O_03195</name>
</gene>